<evidence type="ECO:0000256" key="3">
    <source>
        <dbReference type="ARBA" id="ARBA00022801"/>
    </source>
</evidence>
<evidence type="ECO:0000256" key="5">
    <source>
        <dbReference type="ARBA" id="ARBA00023049"/>
    </source>
</evidence>
<keyword evidence="5" id="KW-0482">Metalloprotease</keyword>
<feature type="active site" evidence="8">
    <location>
        <position position="307"/>
    </location>
</feature>
<keyword evidence="1" id="KW-0645">Protease</keyword>
<dbReference type="Gene3D" id="3.40.390.10">
    <property type="entry name" value="Collagenase (Catalytic Domain)"/>
    <property type="match status" value="1"/>
</dbReference>
<dbReference type="Proteomes" id="UP001283361">
    <property type="component" value="Unassembled WGS sequence"/>
</dbReference>
<evidence type="ECO:0000256" key="8">
    <source>
        <dbReference type="PROSITE-ProRule" id="PRU00276"/>
    </source>
</evidence>
<dbReference type="PANTHER" id="PTHR11905:SF159">
    <property type="entry name" value="ADAM METALLOPROTEASE"/>
    <property type="match status" value="1"/>
</dbReference>
<gene>
    <name evidence="11" type="ORF">RRG08_002429</name>
</gene>
<dbReference type="InterPro" id="IPR024079">
    <property type="entry name" value="MetalloPept_cat_dom_sf"/>
</dbReference>
<dbReference type="Pfam" id="PF13688">
    <property type="entry name" value="Reprolysin_5"/>
    <property type="match status" value="1"/>
</dbReference>
<keyword evidence="12" id="KW-1185">Reference proteome</keyword>
<dbReference type="Pfam" id="PF17771">
    <property type="entry name" value="ADAMTS_CR_2"/>
    <property type="match status" value="1"/>
</dbReference>
<evidence type="ECO:0000313" key="11">
    <source>
        <dbReference type="EMBL" id="KAK3782793.1"/>
    </source>
</evidence>
<keyword evidence="4 8" id="KW-0862">Zinc</keyword>
<protein>
    <recommendedName>
        <fullName evidence="10">Peptidase M12B domain-containing protein</fullName>
    </recommendedName>
</protein>
<evidence type="ECO:0000256" key="2">
    <source>
        <dbReference type="ARBA" id="ARBA00022723"/>
    </source>
</evidence>
<dbReference type="GO" id="GO:0046872">
    <property type="term" value="F:metal ion binding"/>
    <property type="evidence" value="ECO:0007669"/>
    <property type="project" value="UniProtKB-KW"/>
</dbReference>
<feature type="binding site" evidence="8">
    <location>
        <position position="310"/>
    </location>
    <ligand>
        <name>Zn(2+)</name>
        <dbReference type="ChEBI" id="CHEBI:29105"/>
        <note>catalytic</note>
    </ligand>
</feature>
<evidence type="ECO:0000256" key="4">
    <source>
        <dbReference type="ARBA" id="ARBA00022833"/>
    </source>
</evidence>
<keyword evidence="3" id="KW-0378">Hydrolase</keyword>
<feature type="domain" description="Peptidase M12B" evidence="10">
    <location>
        <begin position="148"/>
        <end position="374"/>
    </location>
</feature>
<feature type="region of interest" description="Disordered" evidence="9">
    <location>
        <begin position="540"/>
        <end position="566"/>
    </location>
</feature>
<feature type="compositionally biased region" description="Pro residues" evidence="9">
    <location>
        <begin position="540"/>
        <end position="549"/>
    </location>
</feature>
<proteinExistence type="predicted"/>
<dbReference type="EMBL" id="JAWDGP010002483">
    <property type="protein sequence ID" value="KAK3782793.1"/>
    <property type="molecule type" value="Genomic_DNA"/>
</dbReference>
<keyword evidence="2 8" id="KW-0479">Metal-binding</keyword>
<organism evidence="11 12">
    <name type="scientific">Elysia crispata</name>
    <name type="common">lettuce slug</name>
    <dbReference type="NCBI Taxonomy" id="231223"/>
    <lineage>
        <taxon>Eukaryota</taxon>
        <taxon>Metazoa</taxon>
        <taxon>Spiralia</taxon>
        <taxon>Lophotrochozoa</taxon>
        <taxon>Mollusca</taxon>
        <taxon>Gastropoda</taxon>
        <taxon>Heterobranchia</taxon>
        <taxon>Euthyneura</taxon>
        <taxon>Panpulmonata</taxon>
        <taxon>Sacoglossa</taxon>
        <taxon>Placobranchoidea</taxon>
        <taxon>Plakobranchidae</taxon>
        <taxon>Elysia</taxon>
    </lineage>
</organism>
<evidence type="ECO:0000256" key="9">
    <source>
        <dbReference type="SAM" id="MobiDB-lite"/>
    </source>
</evidence>
<dbReference type="PANTHER" id="PTHR11905">
    <property type="entry name" value="ADAM A DISINTEGRIN AND METALLOPROTEASE DOMAIN"/>
    <property type="match status" value="1"/>
</dbReference>
<dbReference type="GO" id="GO:0006509">
    <property type="term" value="P:membrane protein ectodomain proteolysis"/>
    <property type="evidence" value="ECO:0007669"/>
    <property type="project" value="TreeGrafter"/>
</dbReference>
<feature type="compositionally biased region" description="Low complexity" evidence="9">
    <location>
        <begin position="550"/>
        <end position="566"/>
    </location>
</feature>
<dbReference type="SUPFAM" id="SSF55486">
    <property type="entry name" value="Metalloproteases ('zincins'), catalytic domain"/>
    <property type="match status" value="1"/>
</dbReference>
<feature type="binding site" evidence="8">
    <location>
        <position position="306"/>
    </location>
    <ligand>
        <name>Zn(2+)</name>
        <dbReference type="ChEBI" id="CHEBI:29105"/>
        <note>catalytic</note>
    </ligand>
</feature>
<evidence type="ECO:0000256" key="6">
    <source>
        <dbReference type="ARBA" id="ARBA00023157"/>
    </source>
</evidence>
<dbReference type="GO" id="GO:0004222">
    <property type="term" value="F:metalloendopeptidase activity"/>
    <property type="evidence" value="ECO:0007669"/>
    <property type="project" value="InterPro"/>
</dbReference>
<dbReference type="AlphaFoldDB" id="A0AAE1A886"/>
<feature type="binding site" evidence="8">
    <location>
        <position position="316"/>
    </location>
    <ligand>
        <name>Zn(2+)</name>
        <dbReference type="ChEBI" id="CHEBI:29105"/>
        <note>catalytic</note>
    </ligand>
</feature>
<comment type="caution">
    <text evidence="8">Lacks conserved residue(s) required for the propagation of feature annotation.</text>
</comment>
<evidence type="ECO:0000313" key="12">
    <source>
        <dbReference type="Proteomes" id="UP001283361"/>
    </source>
</evidence>
<evidence type="ECO:0000256" key="1">
    <source>
        <dbReference type="ARBA" id="ARBA00022670"/>
    </source>
</evidence>
<reference evidence="11" key="1">
    <citation type="journal article" date="2023" name="G3 (Bethesda)">
        <title>A reference genome for the long-term kleptoplast-retaining sea slug Elysia crispata morphotype clarki.</title>
        <authorList>
            <person name="Eastman K.E."/>
            <person name="Pendleton A.L."/>
            <person name="Shaikh M.A."/>
            <person name="Suttiyut T."/>
            <person name="Ogas R."/>
            <person name="Tomko P."/>
            <person name="Gavelis G."/>
            <person name="Widhalm J.R."/>
            <person name="Wisecaver J.H."/>
        </authorList>
    </citation>
    <scope>NUCLEOTIDE SEQUENCE</scope>
    <source>
        <strain evidence="11">ECLA1</strain>
    </source>
</reference>
<accession>A0AAE1A886</accession>
<comment type="caution">
    <text evidence="11">The sequence shown here is derived from an EMBL/GenBank/DDBJ whole genome shotgun (WGS) entry which is preliminary data.</text>
</comment>
<dbReference type="PROSITE" id="PS50215">
    <property type="entry name" value="ADAM_MEPRO"/>
    <property type="match status" value="1"/>
</dbReference>
<dbReference type="InterPro" id="IPR001590">
    <property type="entry name" value="Peptidase_M12B"/>
</dbReference>
<keyword evidence="7" id="KW-0325">Glycoprotein</keyword>
<dbReference type="InterPro" id="IPR041645">
    <property type="entry name" value="ADAMTS_CR_2"/>
</dbReference>
<name>A0AAE1A886_9GAST</name>
<dbReference type="Gene3D" id="3.40.1620.60">
    <property type="match status" value="1"/>
</dbReference>
<keyword evidence="6" id="KW-1015">Disulfide bond</keyword>
<evidence type="ECO:0000256" key="7">
    <source>
        <dbReference type="ARBA" id="ARBA00023180"/>
    </source>
</evidence>
<evidence type="ECO:0000259" key="10">
    <source>
        <dbReference type="PROSITE" id="PS50215"/>
    </source>
</evidence>
<sequence>MTTILWSSVDSITSSVQVWFFSIFILCVGSDVHSIKFLANERHGISVYTVSESGTVVPVVLPGSQYPLPKYPVATSAVTSGPVPRTFTQPDRGEQEVFTCSGETLVAKNRDHHLHLHYANEDLGKVKGQSRGMRRGQGRIKRQAPTAHNVEVVMVGDYGLYTRFLAANGNNEHLTLLAMTDYYANVFKAVNRRYESTVRPNFSVKVTPTNFVFLTAPNSSPWTENNKVGNNVRAAPALIDFNPFAAVLTSTFGVDHATLITGYDLKSENLQNDLLGVAYTFGVCSEEPSSLVEESFTEQTANTVAHEIGHSLGSPHDGPENACSEEDFFVMAPTSALPSTIAKASNPWTFSTCSVDVMASFLVTSDGACTLSETATGATDFSAFTGQEYGQRVHADAQCQARYGALSKFCRVISENYLRGRVIRLSDAQCQARYGALSKFCREDYLRGMGLTFDDMCFNMKCLNPISGTCVLVPAHDGTSCGDSKWCFKGLCVANAQAPSRLTNCPQLDDPTRSCSLTSCSDPLAVLIYCCSTCSQVSPSQPPSAPPSVGPSQSSPAGQGPDNFIF</sequence>